<reference evidence="2" key="1">
    <citation type="journal article" date="2019" name="Curr. Biol.">
        <title>Genome Sequence of Striga asiatica Provides Insight into the Evolution of Plant Parasitism.</title>
        <authorList>
            <person name="Yoshida S."/>
            <person name="Kim S."/>
            <person name="Wafula E.K."/>
            <person name="Tanskanen J."/>
            <person name="Kim Y.M."/>
            <person name="Honaas L."/>
            <person name="Yang Z."/>
            <person name="Spallek T."/>
            <person name="Conn C.E."/>
            <person name="Ichihashi Y."/>
            <person name="Cheong K."/>
            <person name="Cui S."/>
            <person name="Der J.P."/>
            <person name="Gundlach H."/>
            <person name="Jiao Y."/>
            <person name="Hori C."/>
            <person name="Ishida J.K."/>
            <person name="Kasahara H."/>
            <person name="Kiba T."/>
            <person name="Kim M.S."/>
            <person name="Koo N."/>
            <person name="Laohavisit A."/>
            <person name="Lee Y.H."/>
            <person name="Lumba S."/>
            <person name="McCourt P."/>
            <person name="Mortimer J.C."/>
            <person name="Mutuku J.M."/>
            <person name="Nomura T."/>
            <person name="Sasaki-Sekimoto Y."/>
            <person name="Seto Y."/>
            <person name="Wang Y."/>
            <person name="Wakatake T."/>
            <person name="Sakakibara H."/>
            <person name="Demura T."/>
            <person name="Yamaguchi S."/>
            <person name="Yoneyama K."/>
            <person name="Manabe R.I."/>
            <person name="Nelson D.C."/>
            <person name="Schulman A.H."/>
            <person name="Timko M.P."/>
            <person name="dePamphilis C.W."/>
            <person name="Choi D."/>
            <person name="Shirasu K."/>
        </authorList>
    </citation>
    <scope>NUCLEOTIDE SEQUENCE [LARGE SCALE GENOMIC DNA]</scope>
    <source>
        <strain evidence="2">cv. UVA1</strain>
    </source>
</reference>
<name>A0A5A7QHJ3_STRAF</name>
<dbReference type="SUPFAM" id="SSF54403">
    <property type="entry name" value="Cystatin/monellin"/>
    <property type="match status" value="1"/>
</dbReference>
<accession>A0A5A7QHJ3</accession>
<proteinExistence type="predicted"/>
<organism evidence="1 2">
    <name type="scientific">Striga asiatica</name>
    <name type="common">Asiatic witchweed</name>
    <name type="synonym">Buchnera asiatica</name>
    <dbReference type="NCBI Taxonomy" id="4170"/>
    <lineage>
        <taxon>Eukaryota</taxon>
        <taxon>Viridiplantae</taxon>
        <taxon>Streptophyta</taxon>
        <taxon>Embryophyta</taxon>
        <taxon>Tracheophyta</taxon>
        <taxon>Spermatophyta</taxon>
        <taxon>Magnoliopsida</taxon>
        <taxon>eudicotyledons</taxon>
        <taxon>Gunneridae</taxon>
        <taxon>Pentapetalae</taxon>
        <taxon>asterids</taxon>
        <taxon>lamiids</taxon>
        <taxon>Lamiales</taxon>
        <taxon>Orobanchaceae</taxon>
        <taxon>Buchnereae</taxon>
        <taxon>Striga</taxon>
    </lineage>
</organism>
<dbReference type="OrthoDB" id="2016588at2759"/>
<comment type="caution">
    <text evidence="1">The sequence shown here is derived from an EMBL/GenBank/DDBJ whole genome shotgun (WGS) entry which is preliminary data.</text>
</comment>
<dbReference type="Proteomes" id="UP000325081">
    <property type="component" value="Unassembled WGS sequence"/>
</dbReference>
<evidence type="ECO:0000313" key="2">
    <source>
        <dbReference type="Proteomes" id="UP000325081"/>
    </source>
</evidence>
<dbReference type="InterPro" id="IPR046350">
    <property type="entry name" value="Cystatin_sf"/>
</dbReference>
<gene>
    <name evidence="1" type="ORF">STAS_21283</name>
</gene>
<protein>
    <submittedName>
        <fullName evidence="1">Cysteine proteinase inhibitor</fullName>
    </submittedName>
</protein>
<dbReference type="EMBL" id="BKCP01006926">
    <property type="protein sequence ID" value="GER44382.1"/>
    <property type="molecule type" value="Genomic_DNA"/>
</dbReference>
<dbReference type="AlphaFoldDB" id="A0A5A7QHJ3"/>
<evidence type="ECO:0000313" key="1">
    <source>
        <dbReference type="EMBL" id="GER44382.1"/>
    </source>
</evidence>
<keyword evidence="2" id="KW-1185">Reference proteome</keyword>
<dbReference type="Gene3D" id="3.10.450.10">
    <property type="match status" value="1"/>
</dbReference>
<sequence length="119" mass="13530">MSRMSQTLNQLFGMAWLGSWARSIRASSKGGGGQWTPLTRHEIKSNDMIALANYTVIEHNKEKKMNLGHKYNLSETTTDYDNCTTPIWSCDGVLGSYNAVVWVQDWKNLTKLVSFKKIK</sequence>